<comment type="caution">
    <text evidence="13">The sequence shown here is derived from an EMBL/GenBank/DDBJ whole genome shotgun (WGS) entry which is preliminary data.</text>
</comment>
<evidence type="ECO:0000256" key="4">
    <source>
        <dbReference type="ARBA" id="ARBA00022723"/>
    </source>
</evidence>
<feature type="compositionally biased region" description="Pro residues" evidence="10">
    <location>
        <begin position="14"/>
        <end position="23"/>
    </location>
</feature>
<evidence type="ECO:0000313" key="14">
    <source>
        <dbReference type="Proteomes" id="UP001634007"/>
    </source>
</evidence>
<sequence>MFFPSHRFVAGDPAPLPSPPPPPAEERSPSVSAVEAILKYRFKEPKLLAEALTHSSFPDAPSYERLEFVGDSVLELAISNHLFLAHPGLDQGQLSNLRSVNVSTEKLARVAVRHGMYRFLRHNVQSMDDKVREFARAVEEEDDTVAHGGSVKAPKVLADIVESVAAAIYIDVDFDLKRLWVIFRGLLEPIVGPEELQQQPQPITMLFEVCQKQGKKLEIRQGKKGSTNIASVYVDGEFVASCSSEHKEIAKLNAARRSLSQLAQSKPIKCGMIEIDGFDGPFEIEGAKQKLHELCDKKKWPKPIYRKGESGPPHNKKFACTVQIATSDGVYTMEGETRSRVKDAENCAASLMCRALHQYNYL</sequence>
<keyword evidence="5" id="KW-0255">Endonuclease</keyword>
<dbReference type="Gene3D" id="3.30.160.20">
    <property type="match status" value="2"/>
</dbReference>
<keyword evidence="14" id="KW-1185">Reference proteome</keyword>
<evidence type="ECO:0000313" key="13">
    <source>
        <dbReference type="EMBL" id="KAL3733442.1"/>
    </source>
</evidence>
<dbReference type="AlphaFoldDB" id="A0ABD3K2F1"/>
<gene>
    <name evidence="13" type="ORF">ACJRO7_022895</name>
</gene>
<dbReference type="GO" id="GO:0016787">
    <property type="term" value="F:hydrolase activity"/>
    <property type="evidence" value="ECO:0007669"/>
    <property type="project" value="UniProtKB-KW"/>
</dbReference>
<organism evidence="13 14">
    <name type="scientific">Eucalyptus globulus</name>
    <name type="common">Tasmanian blue gum</name>
    <dbReference type="NCBI Taxonomy" id="34317"/>
    <lineage>
        <taxon>Eukaryota</taxon>
        <taxon>Viridiplantae</taxon>
        <taxon>Streptophyta</taxon>
        <taxon>Embryophyta</taxon>
        <taxon>Tracheophyta</taxon>
        <taxon>Spermatophyta</taxon>
        <taxon>Magnoliopsida</taxon>
        <taxon>eudicotyledons</taxon>
        <taxon>Gunneridae</taxon>
        <taxon>Pentapetalae</taxon>
        <taxon>rosids</taxon>
        <taxon>malvids</taxon>
        <taxon>Myrtales</taxon>
        <taxon>Myrtaceae</taxon>
        <taxon>Myrtoideae</taxon>
        <taxon>Eucalypteae</taxon>
        <taxon>Eucalyptus</taxon>
    </lineage>
</organism>
<keyword evidence="7" id="KW-0460">Magnesium</keyword>
<dbReference type="CDD" id="cd00593">
    <property type="entry name" value="RIBOc"/>
    <property type="match status" value="1"/>
</dbReference>
<dbReference type="InterPro" id="IPR014720">
    <property type="entry name" value="dsRBD_dom"/>
</dbReference>
<keyword evidence="3" id="KW-0540">Nuclease</keyword>
<feature type="domain" description="DRBM" evidence="11">
    <location>
        <begin position="286"/>
        <end position="358"/>
    </location>
</feature>
<evidence type="ECO:0000256" key="6">
    <source>
        <dbReference type="ARBA" id="ARBA00022801"/>
    </source>
</evidence>
<dbReference type="GO" id="GO:0003723">
    <property type="term" value="F:RNA binding"/>
    <property type="evidence" value="ECO:0007669"/>
    <property type="project" value="UniProtKB-UniRule"/>
</dbReference>
<dbReference type="CDD" id="cd00048">
    <property type="entry name" value="DSRM_SF"/>
    <property type="match status" value="1"/>
</dbReference>
<dbReference type="PROSITE" id="PS00517">
    <property type="entry name" value="RNASE_3_1"/>
    <property type="match status" value="1"/>
</dbReference>
<dbReference type="PANTHER" id="PTHR14950">
    <property type="entry name" value="DICER-RELATED"/>
    <property type="match status" value="1"/>
</dbReference>
<dbReference type="SMART" id="SM00535">
    <property type="entry name" value="RIBOc"/>
    <property type="match status" value="1"/>
</dbReference>
<dbReference type="SUPFAM" id="SSF54768">
    <property type="entry name" value="dsRNA-binding domain-like"/>
    <property type="match status" value="2"/>
</dbReference>
<evidence type="ECO:0000256" key="10">
    <source>
        <dbReference type="SAM" id="MobiDB-lite"/>
    </source>
</evidence>
<comment type="cofactor">
    <cofactor evidence="1">
        <name>Mn(2+)</name>
        <dbReference type="ChEBI" id="CHEBI:29035"/>
    </cofactor>
</comment>
<reference evidence="13 14" key="1">
    <citation type="submission" date="2024-11" db="EMBL/GenBank/DDBJ databases">
        <title>Chromosome-level genome assembly of Eucalyptus globulus Labill. provides insights into its genome evolution.</title>
        <authorList>
            <person name="Li X."/>
        </authorList>
    </citation>
    <scope>NUCLEOTIDE SEQUENCE [LARGE SCALE GENOMIC DNA]</scope>
    <source>
        <strain evidence="13">CL2024</strain>
        <tissue evidence="13">Fresh tender leaves</tissue>
    </source>
</reference>
<dbReference type="InterPro" id="IPR000999">
    <property type="entry name" value="RNase_III_dom"/>
</dbReference>
<dbReference type="PROSITE" id="PS50137">
    <property type="entry name" value="DS_RBD"/>
    <property type="match status" value="1"/>
</dbReference>
<evidence type="ECO:0000256" key="9">
    <source>
        <dbReference type="PROSITE-ProRule" id="PRU00266"/>
    </source>
</evidence>
<evidence type="ECO:0000259" key="12">
    <source>
        <dbReference type="PROSITE" id="PS50142"/>
    </source>
</evidence>
<dbReference type="GO" id="GO:0004519">
    <property type="term" value="F:endonuclease activity"/>
    <property type="evidence" value="ECO:0007669"/>
    <property type="project" value="UniProtKB-KW"/>
</dbReference>
<evidence type="ECO:0000256" key="8">
    <source>
        <dbReference type="ARBA" id="ARBA00022884"/>
    </source>
</evidence>
<dbReference type="Gene3D" id="1.10.1520.10">
    <property type="entry name" value="Ribonuclease III domain"/>
    <property type="match status" value="1"/>
</dbReference>
<dbReference type="Proteomes" id="UP001634007">
    <property type="component" value="Unassembled WGS sequence"/>
</dbReference>
<accession>A0ABD3K2F1</accession>
<keyword evidence="8 9" id="KW-0694">RNA-binding</keyword>
<keyword evidence="6" id="KW-0378">Hydrolase</keyword>
<keyword evidence="4" id="KW-0479">Metal-binding</keyword>
<evidence type="ECO:0000256" key="5">
    <source>
        <dbReference type="ARBA" id="ARBA00022759"/>
    </source>
</evidence>
<evidence type="ECO:0000259" key="11">
    <source>
        <dbReference type="PROSITE" id="PS50137"/>
    </source>
</evidence>
<dbReference type="SMART" id="SM00358">
    <property type="entry name" value="DSRM"/>
    <property type="match status" value="2"/>
</dbReference>
<evidence type="ECO:0000256" key="7">
    <source>
        <dbReference type="ARBA" id="ARBA00022842"/>
    </source>
</evidence>
<comment type="cofactor">
    <cofactor evidence="2">
        <name>Mg(2+)</name>
        <dbReference type="ChEBI" id="CHEBI:18420"/>
    </cofactor>
</comment>
<evidence type="ECO:0000256" key="2">
    <source>
        <dbReference type="ARBA" id="ARBA00001946"/>
    </source>
</evidence>
<name>A0ABD3K2F1_EUCGL</name>
<dbReference type="InterPro" id="IPR036389">
    <property type="entry name" value="RNase_III_sf"/>
</dbReference>
<dbReference type="PROSITE" id="PS50142">
    <property type="entry name" value="RNASE_3_2"/>
    <property type="match status" value="1"/>
</dbReference>
<dbReference type="FunFam" id="1.10.1520.10:FF:000004">
    <property type="entry name" value="Endoribonuclease dicer-like 1"/>
    <property type="match status" value="1"/>
</dbReference>
<proteinExistence type="predicted"/>
<protein>
    <submittedName>
        <fullName evidence="13">Uncharacterized protein</fullName>
    </submittedName>
</protein>
<evidence type="ECO:0000256" key="1">
    <source>
        <dbReference type="ARBA" id="ARBA00001936"/>
    </source>
</evidence>
<evidence type="ECO:0000256" key="3">
    <source>
        <dbReference type="ARBA" id="ARBA00022722"/>
    </source>
</evidence>
<dbReference type="GO" id="GO:0046872">
    <property type="term" value="F:metal ion binding"/>
    <property type="evidence" value="ECO:0007669"/>
    <property type="project" value="UniProtKB-KW"/>
</dbReference>
<dbReference type="Pfam" id="PF00636">
    <property type="entry name" value="Ribonuclease_3"/>
    <property type="match status" value="1"/>
</dbReference>
<dbReference type="PANTHER" id="PTHR14950:SF80">
    <property type="entry name" value="RNASE III DOMAIN-CONTAINING PROTEIN"/>
    <property type="match status" value="1"/>
</dbReference>
<dbReference type="SUPFAM" id="SSF69065">
    <property type="entry name" value="RNase III domain-like"/>
    <property type="match status" value="1"/>
</dbReference>
<feature type="region of interest" description="Disordered" evidence="10">
    <location>
        <begin position="1"/>
        <end position="30"/>
    </location>
</feature>
<dbReference type="Pfam" id="PF00035">
    <property type="entry name" value="dsrm"/>
    <property type="match status" value="2"/>
</dbReference>
<dbReference type="EMBL" id="JBJKBG010000006">
    <property type="protein sequence ID" value="KAL3733442.1"/>
    <property type="molecule type" value="Genomic_DNA"/>
</dbReference>
<feature type="domain" description="RNase III" evidence="12">
    <location>
        <begin position="31"/>
        <end position="173"/>
    </location>
</feature>